<keyword evidence="6" id="KW-0539">Nucleus</keyword>
<comment type="caution">
    <text evidence="14">The sequence shown here is derived from an EMBL/GenBank/DDBJ whole genome shotgun (WGS) entry which is preliminary data.</text>
</comment>
<dbReference type="GO" id="GO:0005730">
    <property type="term" value="C:nucleolus"/>
    <property type="evidence" value="ECO:0007669"/>
    <property type="project" value="UniProtKB-SubCell"/>
</dbReference>
<dbReference type="Pfam" id="PF09420">
    <property type="entry name" value="Nop16"/>
    <property type="match status" value="1"/>
</dbReference>
<accession>A0A4S8YBI5</accession>
<feature type="compositionally biased region" description="Basic residues" evidence="8">
    <location>
        <begin position="223"/>
        <end position="234"/>
    </location>
</feature>
<feature type="region of interest" description="Disordered" evidence="8">
    <location>
        <begin position="1"/>
        <end position="25"/>
    </location>
</feature>
<dbReference type="PANTHER" id="PTHR13243:SF1">
    <property type="entry name" value="NUCLEOLAR PROTEIN 16"/>
    <property type="match status" value="1"/>
</dbReference>
<name>A0A4S8YBI5_AURPU</name>
<comment type="function">
    <text evidence="1">Involved in the biogenesis of the 60S ribosomal subunit.</text>
</comment>
<evidence type="ECO:0000256" key="1">
    <source>
        <dbReference type="ARBA" id="ARBA00002889"/>
    </source>
</evidence>
<dbReference type="EMBL" id="QZAM01000031">
    <property type="protein sequence ID" value="THW49188.1"/>
    <property type="molecule type" value="Genomic_DNA"/>
</dbReference>
<dbReference type="Proteomes" id="UP000309734">
    <property type="component" value="Unassembled WGS sequence"/>
</dbReference>
<evidence type="ECO:0000313" key="19">
    <source>
        <dbReference type="Proteomes" id="UP000310687"/>
    </source>
</evidence>
<dbReference type="GO" id="GO:0042273">
    <property type="term" value="P:ribosomal large subunit biogenesis"/>
    <property type="evidence" value="ECO:0007669"/>
    <property type="project" value="TreeGrafter"/>
</dbReference>
<organism evidence="14 18">
    <name type="scientific">Aureobasidium pullulans</name>
    <name type="common">Black yeast</name>
    <name type="synonym">Pullularia pullulans</name>
    <dbReference type="NCBI Taxonomy" id="5580"/>
    <lineage>
        <taxon>Eukaryota</taxon>
        <taxon>Fungi</taxon>
        <taxon>Dikarya</taxon>
        <taxon>Ascomycota</taxon>
        <taxon>Pezizomycotina</taxon>
        <taxon>Dothideomycetes</taxon>
        <taxon>Dothideomycetidae</taxon>
        <taxon>Dothideales</taxon>
        <taxon>Saccotheciaceae</taxon>
        <taxon>Aureobasidium</taxon>
    </lineage>
</organism>
<evidence type="ECO:0000256" key="2">
    <source>
        <dbReference type="ARBA" id="ARBA00004604"/>
    </source>
</evidence>
<evidence type="ECO:0000313" key="13">
    <source>
        <dbReference type="EMBL" id="THY70636.1"/>
    </source>
</evidence>
<evidence type="ECO:0000313" key="9">
    <source>
        <dbReference type="EMBL" id="THW20440.1"/>
    </source>
</evidence>
<dbReference type="InterPro" id="IPR019002">
    <property type="entry name" value="Ribosome_biogenesis_Nop16"/>
</dbReference>
<evidence type="ECO:0000313" key="15">
    <source>
        <dbReference type="Proteomes" id="UP000305064"/>
    </source>
</evidence>
<comment type="similarity">
    <text evidence="3">Belongs to the NOP16 family.</text>
</comment>
<dbReference type="EMBL" id="QZBJ01000072">
    <property type="protein sequence ID" value="THY70636.1"/>
    <property type="molecule type" value="Genomic_DNA"/>
</dbReference>
<proteinExistence type="inferred from homology"/>
<evidence type="ECO:0000313" key="11">
    <source>
        <dbReference type="EMBL" id="THW49753.1"/>
    </source>
</evidence>
<evidence type="ECO:0000313" key="17">
    <source>
        <dbReference type="Proteomes" id="UP000309076"/>
    </source>
</evidence>
<dbReference type="PANTHER" id="PTHR13243">
    <property type="entry name" value="HSPC111 PROTEIN-RELATED"/>
    <property type="match status" value="1"/>
</dbReference>
<feature type="compositionally biased region" description="Basic residues" evidence="8">
    <location>
        <begin position="8"/>
        <end position="25"/>
    </location>
</feature>
<dbReference type="AlphaFoldDB" id="A0A4S8YBI5"/>
<evidence type="ECO:0000313" key="10">
    <source>
        <dbReference type="EMBL" id="THW49188.1"/>
    </source>
</evidence>
<evidence type="ECO:0000313" key="18">
    <source>
        <dbReference type="Proteomes" id="UP000309734"/>
    </source>
</evidence>
<evidence type="ECO:0000313" key="14">
    <source>
        <dbReference type="EMBL" id="THZ74592.1"/>
    </source>
</evidence>
<evidence type="ECO:0000256" key="4">
    <source>
        <dbReference type="ARBA" id="ARBA00011187"/>
    </source>
</evidence>
<feature type="region of interest" description="Disordered" evidence="8">
    <location>
        <begin position="166"/>
        <end position="188"/>
    </location>
</feature>
<evidence type="ECO:0000256" key="3">
    <source>
        <dbReference type="ARBA" id="ARBA00008479"/>
    </source>
</evidence>
<feature type="region of interest" description="Disordered" evidence="8">
    <location>
        <begin position="214"/>
        <end position="234"/>
    </location>
</feature>
<evidence type="ECO:0000256" key="8">
    <source>
        <dbReference type="SAM" id="MobiDB-lite"/>
    </source>
</evidence>
<comment type="subcellular location">
    <subcellularLocation>
        <location evidence="2">Nucleus</location>
        <location evidence="2">Nucleolus</location>
    </subcellularLocation>
</comment>
<dbReference type="EMBL" id="QZAS01000081">
    <property type="protein sequence ID" value="THW99147.1"/>
    <property type="molecule type" value="Genomic_DNA"/>
</dbReference>
<dbReference type="GO" id="GO:1990904">
    <property type="term" value="C:ribonucleoprotein complex"/>
    <property type="evidence" value="ECO:0007669"/>
    <property type="project" value="UniProtKB-KW"/>
</dbReference>
<dbReference type="Proteomes" id="UP000309076">
    <property type="component" value="Unassembled WGS sequence"/>
</dbReference>
<comment type="subunit">
    <text evidence="4">Component of the pre-66S ribosomal particle.</text>
</comment>
<dbReference type="Proteomes" id="UP000310687">
    <property type="component" value="Unassembled WGS sequence"/>
</dbReference>
<protein>
    <recommendedName>
        <fullName evidence="5">Nucleolar protein 16</fullName>
    </recommendedName>
</protein>
<evidence type="ECO:0000313" key="16">
    <source>
        <dbReference type="Proteomes" id="UP000308014"/>
    </source>
</evidence>
<dbReference type="EMBL" id="QZAL01000012">
    <property type="protein sequence ID" value="THW49753.1"/>
    <property type="molecule type" value="Genomic_DNA"/>
</dbReference>
<dbReference type="Proteomes" id="UP000305064">
    <property type="component" value="Unassembled WGS sequence"/>
</dbReference>
<dbReference type="EMBL" id="QZAJ01000048">
    <property type="protein sequence ID" value="THW20440.1"/>
    <property type="molecule type" value="Genomic_DNA"/>
</dbReference>
<dbReference type="Proteomes" id="UP000308014">
    <property type="component" value="Unassembled WGS sequence"/>
</dbReference>
<dbReference type="OrthoDB" id="285729at2759"/>
<keyword evidence="7" id="KW-0687">Ribonucleoprotein</keyword>
<evidence type="ECO:0000256" key="6">
    <source>
        <dbReference type="ARBA" id="ARBA00023242"/>
    </source>
</evidence>
<evidence type="ECO:0000256" key="7">
    <source>
        <dbReference type="ARBA" id="ARBA00023274"/>
    </source>
</evidence>
<evidence type="ECO:0000313" key="12">
    <source>
        <dbReference type="EMBL" id="THW99147.1"/>
    </source>
</evidence>
<reference evidence="15 16" key="1">
    <citation type="submission" date="2018-10" db="EMBL/GenBank/DDBJ databases">
        <title>Fifty Aureobasidium pullulans genomes reveal a recombining polyextremotolerant generalist.</title>
        <authorList>
            <person name="Gostincar C."/>
            <person name="Turk M."/>
            <person name="Zajc J."/>
            <person name="Gunde-Cimerman N."/>
        </authorList>
    </citation>
    <scope>NUCLEOTIDE SEQUENCE [LARGE SCALE GENOMIC DNA]</scope>
    <source>
        <strain evidence="12">EXF-10085</strain>
        <strain evidence="10 17">EXF-10796</strain>
        <strain evidence="11 19">EXF-11013</strain>
        <strain evidence="9 16">EXF-11318</strain>
        <strain evidence="14 18">EXF-3519</strain>
        <strain evidence="13 15">EXF-4256</strain>
    </source>
</reference>
<dbReference type="EMBL" id="QZBS01000072">
    <property type="protein sequence ID" value="THZ74592.1"/>
    <property type="molecule type" value="Genomic_DNA"/>
</dbReference>
<sequence>MGRELQKKKNRSSTAKITKKAKSKKKLLQNPIIAANCTRNQKETLSQNYRRLGLVSKLNHPTGGVEKTSKTLEEAANGLAPEPTPDNLNISTKLPTQINISEVKIRRDPETGAILQVLDERKANPLNDPLNDVEDNDHEGWEGFVNEHGVLDGARQGGDARTDVVRQLEEQASRPIKKAPRKQSEREEEWIERLIQKHGDDYLGMARDMKLNPMQQSVGDLKKRVKKWSAKNKA</sequence>
<evidence type="ECO:0000256" key="5">
    <source>
        <dbReference type="ARBA" id="ARBA00015522"/>
    </source>
</evidence>
<gene>
    <name evidence="14" type="ORF">D6C85_03366</name>
    <name evidence="13" type="ORF">D6C94_08430</name>
    <name evidence="12" type="ORF">D6D13_10290</name>
    <name evidence="10" type="ORF">D6D21_02574</name>
    <name evidence="11" type="ORF">D6D22_01633</name>
    <name evidence="9" type="ORF">D6D24_02291</name>
</gene>